<dbReference type="EMBL" id="BOQL01000095">
    <property type="protein sequence ID" value="GIM80307.1"/>
    <property type="molecule type" value="Genomic_DNA"/>
</dbReference>
<organism evidence="8 9">
    <name type="scientific">Actinoplanes auranticolor</name>
    <dbReference type="NCBI Taxonomy" id="47988"/>
    <lineage>
        <taxon>Bacteria</taxon>
        <taxon>Bacillati</taxon>
        <taxon>Actinomycetota</taxon>
        <taxon>Actinomycetes</taxon>
        <taxon>Micromonosporales</taxon>
        <taxon>Micromonosporaceae</taxon>
        <taxon>Actinoplanes</taxon>
    </lineage>
</organism>
<dbReference type="InterPro" id="IPR013783">
    <property type="entry name" value="Ig-like_fold"/>
</dbReference>
<dbReference type="SUPFAM" id="SSF49265">
    <property type="entry name" value="Fibronectin type III"/>
    <property type="match status" value="1"/>
</dbReference>
<dbReference type="InterPro" id="IPR003961">
    <property type="entry name" value="FN3_dom"/>
</dbReference>
<dbReference type="Pfam" id="PF00415">
    <property type="entry name" value="RCC1"/>
    <property type="match status" value="1"/>
</dbReference>
<feature type="region of interest" description="Disordered" evidence="5">
    <location>
        <begin position="50"/>
        <end position="98"/>
    </location>
</feature>
<dbReference type="CDD" id="cd00063">
    <property type="entry name" value="FN3"/>
    <property type="match status" value="1"/>
</dbReference>
<protein>
    <recommendedName>
        <fullName evidence="7">Fibronectin type-III domain-containing protein</fullName>
    </recommendedName>
</protein>
<dbReference type="Pfam" id="PF25390">
    <property type="entry name" value="WD40_RLD"/>
    <property type="match status" value="1"/>
</dbReference>
<evidence type="ECO:0000313" key="8">
    <source>
        <dbReference type="EMBL" id="GIM80307.1"/>
    </source>
</evidence>
<keyword evidence="4" id="KW-0624">Polysaccharide degradation</keyword>
<dbReference type="PANTHER" id="PTHR45982:SF1">
    <property type="entry name" value="REGULATOR OF CHROMOSOME CONDENSATION"/>
    <property type="match status" value="1"/>
</dbReference>
<keyword evidence="3" id="KW-0378">Hydrolase</keyword>
<proteinExistence type="predicted"/>
<keyword evidence="1" id="KW-0344">Guanine-nucleotide releasing factor</keyword>
<evidence type="ECO:0000259" key="7">
    <source>
        <dbReference type="PROSITE" id="PS50853"/>
    </source>
</evidence>
<dbReference type="Gene3D" id="2.60.40.10">
    <property type="entry name" value="Immunoglobulins"/>
    <property type="match status" value="1"/>
</dbReference>
<gene>
    <name evidence="8" type="ORF">Aau02nite_89930</name>
</gene>
<reference evidence="8" key="1">
    <citation type="submission" date="2021-03" db="EMBL/GenBank/DDBJ databases">
        <title>Whole genome shotgun sequence of Actinoplanes auranticolor NBRC 12245.</title>
        <authorList>
            <person name="Komaki H."/>
            <person name="Tamura T."/>
        </authorList>
    </citation>
    <scope>NUCLEOTIDE SEQUENCE</scope>
    <source>
        <strain evidence="8">NBRC 12245</strain>
    </source>
</reference>
<accession>A0A919VYD8</accession>
<dbReference type="SUPFAM" id="SSF50985">
    <property type="entry name" value="RCC1/BLIP-II"/>
    <property type="match status" value="2"/>
</dbReference>
<keyword evidence="4" id="KW-0119">Carbohydrate metabolism</keyword>
<dbReference type="Gene3D" id="2.130.10.30">
    <property type="entry name" value="Regulator of chromosome condensation 1/beta-lactamase-inhibitor protein II"/>
    <property type="match status" value="2"/>
</dbReference>
<dbReference type="GO" id="GO:0000272">
    <property type="term" value="P:polysaccharide catabolic process"/>
    <property type="evidence" value="ECO:0007669"/>
    <property type="project" value="UniProtKB-KW"/>
</dbReference>
<feature type="chain" id="PRO_5038055331" description="Fibronectin type-III domain-containing protein" evidence="6">
    <location>
        <begin position="29"/>
        <end position="604"/>
    </location>
</feature>
<dbReference type="SMART" id="SM00060">
    <property type="entry name" value="FN3"/>
    <property type="match status" value="1"/>
</dbReference>
<feature type="signal peptide" evidence="6">
    <location>
        <begin position="1"/>
        <end position="28"/>
    </location>
</feature>
<sequence length="604" mass="59517">MWIFARRVAGAVAAVALVPLWPATGARAEPGPKAISEAQAEVLRLAGLAPTRPAGPASSPSGGLASSPAGGPAGSPPAAGPASGWAPGPSAAESGPGAGLTAVGGRHTCAVVQYADLWCWGGNNQGQLGDGGTRDSARPVRVTGTGKLADAARLLAVHSGKVHTCALTLEYAAMGLVVYCWGGNDEGQLGDGSFADRHRPAQVAGNAVQVVTGAEHTCVLDVELTVSCFGRNDAGQLGFGTLGTSEANPQQVPGLTGVIDLAAGDESTCALEQSGKLWCWGSDADGRLGDGGGAGDPAPSPVAVGGGPYTEISVGGRHACALGPKGAAYCWGAGDRGQLGRAGDPSAPRRVGSRAYTGLRAGGDSTCGLTGGGTAYCWGANDRGQLATGDTVDRTAPAPVDRTGIRTSTLVRLVLGRPAPLVADVSVGAGGSCAVDISQAVYCTRGGVLRAVPLAPGPVTGVRAAARSGGLRVGWAAPATSGADRIAAYVAVAFTGRTLDGGRSCTAHPARTCTITGLTGGTRYSVVVAAVSHGGVSFSALSHGTPRAAGPGLPVTGPGPLAAVGVSLLTVGWAVLRAGRSVSCRNRIRGAVPRGPGDDDATAR</sequence>
<evidence type="ECO:0000256" key="5">
    <source>
        <dbReference type="SAM" id="MobiDB-lite"/>
    </source>
</evidence>
<dbReference type="GO" id="GO:0005737">
    <property type="term" value="C:cytoplasm"/>
    <property type="evidence" value="ECO:0007669"/>
    <property type="project" value="TreeGrafter"/>
</dbReference>
<keyword evidence="2" id="KW-0677">Repeat</keyword>
<dbReference type="InterPro" id="IPR058923">
    <property type="entry name" value="RCC1-like_dom"/>
</dbReference>
<dbReference type="PANTHER" id="PTHR45982">
    <property type="entry name" value="REGULATOR OF CHROMOSOME CONDENSATION"/>
    <property type="match status" value="1"/>
</dbReference>
<dbReference type="Proteomes" id="UP000681340">
    <property type="component" value="Unassembled WGS sequence"/>
</dbReference>
<feature type="compositionally biased region" description="Low complexity" evidence="5">
    <location>
        <begin position="80"/>
        <end position="95"/>
    </location>
</feature>
<dbReference type="AlphaFoldDB" id="A0A919VYD8"/>
<dbReference type="GO" id="GO:0016798">
    <property type="term" value="F:hydrolase activity, acting on glycosyl bonds"/>
    <property type="evidence" value="ECO:0007669"/>
    <property type="project" value="UniProtKB-KW"/>
</dbReference>
<name>A0A919VYD8_9ACTN</name>
<keyword evidence="9" id="KW-1185">Reference proteome</keyword>
<comment type="caution">
    <text evidence="8">The sequence shown here is derived from an EMBL/GenBank/DDBJ whole genome shotgun (WGS) entry which is preliminary data.</text>
</comment>
<evidence type="ECO:0000256" key="3">
    <source>
        <dbReference type="ARBA" id="ARBA00023295"/>
    </source>
</evidence>
<feature type="compositionally biased region" description="Low complexity" evidence="5">
    <location>
        <begin position="54"/>
        <end position="73"/>
    </location>
</feature>
<keyword evidence="6" id="KW-0732">Signal</keyword>
<evidence type="ECO:0000256" key="1">
    <source>
        <dbReference type="ARBA" id="ARBA00022658"/>
    </source>
</evidence>
<dbReference type="PROSITE" id="PS50012">
    <property type="entry name" value="RCC1_3"/>
    <property type="match status" value="6"/>
</dbReference>
<evidence type="ECO:0000313" key="9">
    <source>
        <dbReference type="Proteomes" id="UP000681340"/>
    </source>
</evidence>
<dbReference type="Pfam" id="PF00041">
    <property type="entry name" value="fn3"/>
    <property type="match status" value="1"/>
</dbReference>
<dbReference type="PRINTS" id="PR00633">
    <property type="entry name" value="RCCNDNSATION"/>
</dbReference>
<evidence type="ECO:0000256" key="2">
    <source>
        <dbReference type="ARBA" id="ARBA00022737"/>
    </source>
</evidence>
<dbReference type="InterPro" id="IPR000408">
    <property type="entry name" value="Reg_chr_condens"/>
</dbReference>
<dbReference type="InterPro" id="IPR051553">
    <property type="entry name" value="Ran_GTPase-activating"/>
</dbReference>
<dbReference type="PROSITE" id="PS50853">
    <property type="entry name" value="FN3"/>
    <property type="match status" value="1"/>
</dbReference>
<evidence type="ECO:0000256" key="4">
    <source>
        <dbReference type="ARBA" id="ARBA00023326"/>
    </source>
</evidence>
<keyword evidence="3" id="KW-0326">Glycosidase</keyword>
<evidence type="ECO:0000256" key="6">
    <source>
        <dbReference type="SAM" id="SignalP"/>
    </source>
</evidence>
<dbReference type="GO" id="GO:0005085">
    <property type="term" value="F:guanyl-nucleotide exchange factor activity"/>
    <property type="evidence" value="ECO:0007669"/>
    <property type="project" value="TreeGrafter"/>
</dbReference>
<dbReference type="RefSeq" id="WP_212994769.1">
    <property type="nucleotide sequence ID" value="NZ_BAABEA010000015.1"/>
</dbReference>
<dbReference type="InterPro" id="IPR036116">
    <property type="entry name" value="FN3_sf"/>
</dbReference>
<dbReference type="InterPro" id="IPR009091">
    <property type="entry name" value="RCC1/BLIP-II"/>
</dbReference>
<feature type="domain" description="Fibronectin type-III" evidence="7">
    <location>
        <begin position="455"/>
        <end position="552"/>
    </location>
</feature>